<dbReference type="Proteomes" id="UP000276215">
    <property type="component" value="Unassembled WGS sequence"/>
</dbReference>
<feature type="compositionally biased region" description="Polar residues" evidence="7">
    <location>
        <begin position="468"/>
        <end position="478"/>
    </location>
</feature>
<evidence type="ECO:0000256" key="7">
    <source>
        <dbReference type="SAM" id="MobiDB-lite"/>
    </source>
</evidence>
<dbReference type="GO" id="GO:0000481">
    <property type="term" value="P:maturation of 5S rRNA"/>
    <property type="evidence" value="ECO:0007669"/>
    <property type="project" value="TreeGrafter"/>
</dbReference>
<dbReference type="InterPro" id="IPR045347">
    <property type="entry name" value="HIND"/>
</dbReference>
<comment type="similarity">
    <text evidence="2">Belongs to the SNU66/SART1 family.</text>
</comment>
<gene>
    <name evidence="8" type="ORF">L873DRAFT_1761392</name>
</gene>
<keyword evidence="5" id="KW-0539">Nucleus</keyword>
<dbReference type="GO" id="GO:0045292">
    <property type="term" value="P:mRNA cis splicing, via spliceosome"/>
    <property type="evidence" value="ECO:0007669"/>
    <property type="project" value="TreeGrafter"/>
</dbReference>
<sequence>MEESLSIEETNKIRLSLGLKPLKVDTETPATSSKPVDAAPDNSVEAQERRAVDNWKKRQDDIEKENARKARIEGIKKARDAEKRFAKLEGKGLGEADENEEDTTTWVRKMKKRQKKLAEKMAKEMEDELQRAVAERKEYTAEDLTGVRVGHDLGELDGEGTILTLKDTTIEENEEEGDELISTDIAERERLKEQLDLKRKKPTYNAYEDEDENGEKRILAQYDEEIDGKKKKRFVLDGTGSASNVDAHRKEVAEKLKAIAVTLDPIKPEVTSDYVDPSTLKIRQPKKKKTRATRKRSEDDDDSLAPPTVEAPAEDSMEVDSGSAPAQSKPKRVFEETSFVDDDDLQSSLAAQRRIALKKRKVLKPGDLARQLREESAAAATPGTDSPMKVEDGEEEPGLVIDETSEFVATLRAPVVPERRKSRSSAPAHSPPVTSMADEEGEDEDKDRTEEMDLDTKPEVKPDPETGEISSTGLAQETTIAHGVGATLAMLHQRGLLTRDSESDAKINLQRDREKFRTAKRLRELEAEEKAKSQRLRDRQSGKFDRMSAREREEHARWENKQRDHQEAKEMAARFKEYKPDVKLSYKDEFGREMSQKEAFKHLSHQFHGKGSGKAKTEKRLKKIEDEKKREAASSLNASATENAVQSAAKKSKQAGVRLM</sequence>
<evidence type="ECO:0000256" key="6">
    <source>
        <dbReference type="SAM" id="Coils"/>
    </source>
</evidence>
<feature type="region of interest" description="Disordered" evidence="7">
    <location>
        <begin position="267"/>
        <end position="346"/>
    </location>
</feature>
<evidence type="ECO:0000313" key="8">
    <source>
        <dbReference type="EMBL" id="RPB03100.1"/>
    </source>
</evidence>
<keyword evidence="6" id="KW-0175">Coiled coil</keyword>
<dbReference type="Pfam" id="PF03343">
    <property type="entry name" value="SART-1"/>
    <property type="match status" value="1"/>
</dbReference>
<evidence type="ECO:0000256" key="3">
    <source>
        <dbReference type="ARBA" id="ARBA00022664"/>
    </source>
</evidence>
<feature type="region of interest" description="Disordered" evidence="7">
    <location>
        <begin position="527"/>
        <end position="567"/>
    </location>
</feature>
<evidence type="ECO:0000256" key="5">
    <source>
        <dbReference type="ARBA" id="ARBA00023242"/>
    </source>
</evidence>
<reference evidence="8 9" key="1">
    <citation type="journal article" date="2018" name="Nat. Ecol. Evol.">
        <title>Pezizomycetes genomes reveal the molecular basis of ectomycorrhizal truffle lifestyle.</title>
        <authorList>
            <person name="Murat C."/>
            <person name="Payen T."/>
            <person name="Noel B."/>
            <person name="Kuo A."/>
            <person name="Morin E."/>
            <person name="Chen J."/>
            <person name="Kohler A."/>
            <person name="Krizsan K."/>
            <person name="Balestrini R."/>
            <person name="Da Silva C."/>
            <person name="Montanini B."/>
            <person name="Hainaut M."/>
            <person name="Levati E."/>
            <person name="Barry K.W."/>
            <person name="Belfiori B."/>
            <person name="Cichocki N."/>
            <person name="Clum A."/>
            <person name="Dockter R.B."/>
            <person name="Fauchery L."/>
            <person name="Guy J."/>
            <person name="Iotti M."/>
            <person name="Le Tacon F."/>
            <person name="Lindquist E.A."/>
            <person name="Lipzen A."/>
            <person name="Malagnac F."/>
            <person name="Mello A."/>
            <person name="Molinier V."/>
            <person name="Miyauchi S."/>
            <person name="Poulain J."/>
            <person name="Riccioni C."/>
            <person name="Rubini A."/>
            <person name="Sitrit Y."/>
            <person name="Splivallo R."/>
            <person name="Traeger S."/>
            <person name="Wang M."/>
            <person name="Zifcakova L."/>
            <person name="Wipf D."/>
            <person name="Zambonelli A."/>
            <person name="Paolocci F."/>
            <person name="Nowrousian M."/>
            <person name="Ottonello S."/>
            <person name="Baldrian P."/>
            <person name="Spatafora J.W."/>
            <person name="Henrissat B."/>
            <person name="Nagy L.G."/>
            <person name="Aury J.M."/>
            <person name="Wincker P."/>
            <person name="Grigoriev I.V."/>
            <person name="Bonfante P."/>
            <person name="Martin F.M."/>
        </authorList>
    </citation>
    <scope>NUCLEOTIDE SEQUENCE [LARGE SCALE GENOMIC DNA]</scope>
    <source>
        <strain evidence="8 9">120613-1</strain>
    </source>
</reference>
<keyword evidence="4" id="KW-0508">mRNA splicing</keyword>
<evidence type="ECO:0000256" key="4">
    <source>
        <dbReference type="ARBA" id="ARBA00023187"/>
    </source>
</evidence>
<feature type="coiled-coil region" evidence="6">
    <location>
        <begin position="107"/>
        <end position="142"/>
    </location>
</feature>
<evidence type="ECO:0000256" key="1">
    <source>
        <dbReference type="ARBA" id="ARBA00004123"/>
    </source>
</evidence>
<name>A0A3N4JXT6_9PEZI</name>
<dbReference type="PANTHER" id="PTHR14152">
    <property type="entry name" value="SQUAMOUS CELL CARCINOMA ANTIGEN RECOGNISED BY CYTOTOXIC T LYMPHOCYTES"/>
    <property type="match status" value="1"/>
</dbReference>
<organism evidence="8 9">
    <name type="scientific">Choiromyces venosus 120613-1</name>
    <dbReference type="NCBI Taxonomy" id="1336337"/>
    <lineage>
        <taxon>Eukaryota</taxon>
        <taxon>Fungi</taxon>
        <taxon>Dikarya</taxon>
        <taxon>Ascomycota</taxon>
        <taxon>Pezizomycotina</taxon>
        <taxon>Pezizomycetes</taxon>
        <taxon>Pezizales</taxon>
        <taxon>Tuberaceae</taxon>
        <taxon>Choiromyces</taxon>
    </lineage>
</organism>
<evidence type="ECO:0000256" key="2">
    <source>
        <dbReference type="ARBA" id="ARBA00006076"/>
    </source>
</evidence>
<feature type="compositionally biased region" description="Polar residues" evidence="7">
    <location>
        <begin position="634"/>
        <end position="645"/>
    </location>
</feature>
<dbReference type="STRING" id="1336337.A0A3N4JXT6"/>
<evidence type="ECO:0000313" key="9">
    <source>
        <dbReference type="Proteomes" id="UP000276215"/>
    </source>
</evidence>
<feature type="region of interest" description="Disordered" evidence="7">
    <location>
        <begin position="18"/>
        <end position="64"/>
    </location>
</feature>
<comment type="subcellular location">
    <subcellularLocation>
        <location evidence="1">Nucleus</location>
    </subcellularLocation>
</comment>
<dbReference type="Pfam" id="PF19252">
    <property type="entry name" value="HIND"/>
    <property type="match status" value="1"/>
</dbReference>
<keyword evidence="3" id="KW-0507">mRNA processing</keyword>
<dbReference type="GO" id="GO:0046540">
    <property type="term" value="C:U4/U6 x U5 tri-snRNP complex"/>
    <property type="evidence" value="ECO:0007669"/>
    <property type="project" value="InterPro"/>
</dbReference>
<dbReference type="AlphaFoldDB" id="A0A3N4JXT6"/>
<feature type="region of interest" description="Disordered" evidence="7">
    <location>
        <begin position="626"/>
        <end position="660"/>
    </location>
</feature>
<proteinExistence type="inferred from homology"/>
<dbReference type="OrthoDB" id="5583at2759"/>
<feature type="region of interest" description="Disordered" evidence="7">
    <location>
        <begin position="358"/>
        <end position="478"/>
    </location>
</feature>
<feature type="compositionally biased region" description="Basic residues" evidence="7">
    <location>
        <begin position="283"/>
        <end position="294"/>
    </location>
</feature>
<dbReference type="InterPro" id="IPR005011">
    <property type="entry name" value="SNU66/SART1"/>
</dbReference>
<dbReference type="EMBL" id="ML120364">
    <property type="protein sequence ID" value="RPB03100.1"/>
    <property type="molecule type" value="Genomic_DNA"/>
</dbReference>
<protein>
    <submittedName>
        <fullName evidence="8">SART-1 protein</fullName>
    </submittedName>
</protein>
<accession>A0A3N4JXT6</accession>
<keyword evidence="9" id="KW-1185">Reference proteome</keyword>
<feature type="compositionally biased region" description="Basic and acidic residues" evidence="7">
    <location>
        <begin position="46"/>
        <end position="64"/>
    </location>
</feature>
<dbReference type="PANTHER" id="PTHR14152:SF5">
    <property type="entry name" value="U4_U6.U5 TRI-SNRNP-ASSOCIATED PROTEIN 1"/>
    <property type="match status" value="1"/>
</dbReference>
<feature type="compositionally biased region" description="Basic and acidic residues" evidence="7">
    <location>
        <begin position="446"/>
        <end position="464"/>
    </location>
</feature>